<dbReference type="PANTHER" id="PTHR10169:SF38">
    <property type="entry name" value="DNA TOPOISOMERASE 2"/>
    <property type="match status" value="1"/>
</dbReference>
<keyword evidence="6" id="KW-0799">Topoisomerase</keyword>
<reference evidence="9" key="2">
    <citation type="submission" date="2023-05" db="EMBL/GenBank/DDBJ databases">
        <authorList>
            <person name="Schelkunov M.I."/>
        </authorList>
    </citation>
    <scope>NUCLEOTIDE SEQUENCE</scope>
    <source>
        <strain evidence="9">Hsosn_3</strain>
        <tissue evidence="9">Leaf</tissue>
    </source>
</reference>
<comment type="catalytic activity">
    <reaction evidence="1">
        <text>ATP-dependent breakage, passage and rejoining of double-stranded DNA.</text>
        <dbReference type="EC" id="5.6.2.2"/>
    </reaction>
</comment>
<name>A0AAD8HNF7_9APIA</name>
<dbReference type="GO" id="GO:0000819">
    <property type="term" value="P:sister chromatid segregation"/>
    <property type="evidence" value="ECO:0007669"/>
    <property type="project" value="TreeGrafter"/>
</dbReference>
<dbReference type="Gene3D" id="3.30.1360.40">
    <property type="match status" value="1"/>
</dbReference>
<evidence type="ECO:0000313" key="10">
    <source>
        <dbReference type="Proteomes" id="UP001237642"/>
    </source>
</evidence>
<keyword evidence="10" id="KW-1185">Reference proteome</keyword>
<reference evidence="9" key="1">
    <citation type="submission" date="2023-02" db="EMBL/GenBank/DDBJ databases">
        <title>Genome of toxic invasive species Heracleum sosnowskyi carries increased number of genes despite the absence of recent whole-genome duplications.</title>
        <authorList>
            <person name="Schelkunov M."/>
            <person name="Shtratnikova V."/>
            <person name="Makarenko M."/>
            <person name="Klepikova A."/>
            <person name="Omelchenko D."/>
            <person name="Novikova G."/>
            <person name="Obukhova E."/>
            <person name="Bogdanov V."/>
            <person name="Penin A."/>
            <person name="Logacheva M."/>
        </authorList>
    </citation>
    <scope>NUCLEOTIDE SEQUENCE</scope>
    <source>
        <strain evidence="9">Hsosn_3</strain>
        <tissue evidence="9">Leaf</tissue>
    </source>
</reference>
<keyword evidence="8" id="KW-0413">Isomerase</keyword>
<evidence type="ECO:0000313" key="9">
    <source>
        <dbReference type="EMBL" id="KAK1370371.1"/>
    </source>
</evidence>
<evidence type="ECO:0000256" key="3">
    <source>
        <dbReference type="ARBA" id="ARBA00012895"/>
    </source>
</evidence>
<dbReference type="InterPro" id="IPR013760">
    <property type="entry name" value="Topo_IIA-like_dom_sf"/>
</dbReference>
<keyword evidence="4" id="KW-0547">Nucleotide-binding</keyword>
<keyword evidence="7" id="KW-0238">DNA-binding</keyword>
<proteinExistence type="predicted"/>
<keyword evidence="5" id="KW-0067">ATP-binding</keyword>
<dbReference type="AlphaFoldDB" id="A0AAD8HNF7"/>
<comment type="cofactor">
    <cofactor evidence="2">
        <name>Mg(2+)</name>
        <dbReference type="ChEBI" id="CHEBI:18420"/>
    </cofactor>
</comment>
<dbReference type="EC" id="5.6.2.2" evidence="3"/>
<dbReference type="InterPro" id="IPR013757">
    <property type="entry name" value="Topo_IIA_A_a_sf"/>
</dbReference>
<sequence length="170" mass="20021">MEQVTLPRETGYNSSLSKGNTVHIDVKRSKKGSYDAEKLLEKFKLTSSISMTNMYMFDPKGKLKKYDTLEQTVNEERLTRNRKELISKLKLERFEPFSMRNKNQGTGDYNYLLNYPFCDIDINELPKLFEEKKQLQEKVNELMKETPKSFWLKDLDVFETELKALQGEIA</sequence>
<evidence type="ECO:0000256" key="2">
    <source>
        <dbReference type="ARBA" id="ARBA00001946"/>
    </source>
</evidence>
<protein>
    <recommendedName>
        <fullName evidence="3">DNA topoisomerase (ATP-hydrolyzing)</fullName>
        <ecNumber evidence="3">5.6.2.2</ecNumber>
    </recommendedName>
</protein>
<dbReference type="GO" id="GO:0000712">
    <property type="term" value="P:resolution of meiotic recombination intermediates"/>
    <property type="evidence" value="ECO:0007669"/>
    <property type="project" value="TreeGrafter"/>
</dbReference>
<evidence type="ECO:0000256" key="6">
    <source>
        <dbReference type="ARBA" id="ARBA00023029"/>
    </source>
</evidence>
<dbReference type="GO" id="GO:0003918">
    <property type="term" value="F:DNA topoisomerase type II (double strand cut, ATP-hydrolyzing) activity"/>
    <property type="evidence" value="ECO:0007669"/>
    <property type="project" value="UniProtKB-EC"/>
</dbReference>
<dbReference type="Proteomes" id="UP001237642">
    <property type="component" value="Unassembled WGS sequence"/>
</dbReference>
<organism evidence="9 10">
    <name type="scientific">Heracleum sosnowskyi</name>
    <dbReference type="NCBI Taxonomy" id="360622"/>
    <lineage>
        <taxon>Eukaryota</taxon>
        <taxon>Viridiplantae</taxon>
        <taxon>Streptophyta</taxon>
        <taxon>Embryophyta</taxon>
        <taxon>Tracheophyta</taxon>
        <taxon>Spermatophyta</taxon>
        <taxon>Magnoliopsida</taxon>
        <taxon>eudicotyledons</taxon>
        <taxon>Gunneridae</taxon>
        <taxon>Pentapetalae</taxon>
        <taxon>asterids</taxon>
        <taxon>campanulids</taxon>
        <taxon>Apiales</taxon>
        <taxon>Apiaceae</taxon>
        <taxon>Apioideae</taxon>
        <taxon>apioid superclade</taxon>
        <taxon>Tordylieae</taxon>
        <taxon>Tordyliinae</taxon>
        <taxon>Heracleum</taxon>
    </lineage>
</organism>
<dbReference type="Gene3D" id="1.10.268.10">
    <property type="entry name" value="Topoisomerase, domain 3"/>
    <property type="match status" value="1"/>
</dbReference>
<evidence type="ECO:0000256" key="8">
    <source>
        <dbReference type="ARBA" id="ARBA00023235"/>
    </source>
</evidence>
<dbReference type="Gene3D" id="3.90.199.10">
    <property type="entry name" value="Topoisomerase II, domain 5"/>
    <property type="match status" value="1"/>
</dbReference>
<dbReference type="SUPFAM" id="SSF56719">
    <property type="entry name" value="Type II DNA topoisomerase"/>
    <property type="match status" value="1"/>
</dbReference>
<gene>
    <name evidence="9" type="ORF">POM88_036463</name>
</gene>
<evidence type="ECO:0000256" key="7">
    <source>
        <dbReference type="ARBA" id="ARBA00023125"/>
    </source>
</evidence>
<evidence type="ECO:0000256" key="1">
    <source>
        <dbReference type="ARBA" id="ARBA00000185"/>
    </source>
</evidence>
<dbReference type="PANTHER" id="PTHR10169">
    <property type="entry name" value="DNA TOPOISOMERASE/GYRASE"/>
    <property type="match status" value="1"/>
</dbReference>
<dbReference type="GO" id="GO:0005634">
    <property type="term" value="C:nucleus"/>
    <property type="evidence" value="ECO:0007669"/>
    <property type="project" value="TreeGrafter"/>
</dbReference>
<dbReference type="GO" id="GO:0005524">
    <property type="term" value="F:ATP binding"/>
    <property type="evidence" value="ECO:0007669"/>
    <property type="project" value="UniProtKB-KW"/>
</dbReference>
<comment type="caution">
    <text evidence="9">The sequence shown here is derived from an EMBL/GenBank/DDBJ whole genome shotgun (WGS) entry which is preliminary data.</text>
</comment>
<dbReference type="InterPro" id="IPR050634">
    <property type="entry name" value="DNA_Topoisomerase_II"/>
</dbReference>
<evidence type="ECO:0000256" key="4">
    <source>
        <dbReference type="ARBA" id="ARBA00022741"/>
    </source>
</evidence>
<dbReference type="GO" id="GO:0003677">
    <property type="term" value="F:DNA binding"/>
    <property type="evidence" value="ECO:0007669"/>
    <property type="project" value="UniProtKB-KW"/>
</dbReference>
<dbReference type="EMBL" id="JAUIZM010000008">
    <property type="protein sequence ID" value="KAK1370371.1"/>
    <property type="molecule type" value="Genomic_DNA"/>
</dbReference>
<dbReference type="InterPro" id="IPR013758">
    <property type="entry name" value="Topo_IIA_A/C_ab"/>
</dbReference>
<accession>A0AAD8HNF7</accession>
<evidence type="ECO:0000256" key="5">
    <source>
        <dbReference type="ARBA" id="ARBA00022840"/>
    </source>
</evidence>
<dbReference type="GO" id="GO:0006265">
    <property type="term" value="P:DNA topological change"/>
    <property type="evidence" value="ECO:0007669"/>
    <property type="project" value="InterPro"/>
</dbReference>